<evidence type="ECO:0000313" key="3">
    <source>
        <dbReference type="Proteomes" id="UP000228952"/>
    </source>
</evidence>
<dbReference type="Gene3D" id="3.40.50.2000">
    <property type="entry name" value="Glycogen Phosphorylase B"/>
    <property type="match status" value="2"/>
</dbReference>
<reference evidence="3" key="1">
    <citation type="submission" date="2017-09" db="EMBL/GenBank/DDBJ databases">
        <title>Depth-based differentiation of microbial function through sediment-hosted aquifers and enrichment of novel symbionts in the deep terrestrial subsurface.</title>
        <authorList>
            <person name="Probst A.J."/>
            <person name="Ladd B."/>
            <person name="Jarett J.K."/>
            <person name="Geller-Mcgrath D.E."/>
            <person name="Sieber C.M.K."/>
            <person name="Emerson J.B."/>
            <person name="Anantharaman K."/>
            <person name="Thomas B.C."/>
            <person name="Malmstrom R."/>
            <person name="Stieglmeier M."/>
            <person name="Klingl A."/>
            <person name="Woyke T."/>
            <person name="Ryan C.M."/>
            <person name="Banfield J.F."/>
        </authorList>
    </citation>
    <scope>NUCLEOTIDE SEQUENCE [LARGE SCALE GENOMIC DNA]</scope>
</reference>
<dbReference type="AlphaFoldDB" id="A0A2M7W1Q2"/>
<organism evidence="2 3">
    <name type="scientific">Candidatus Dojkabacteria bacterium CG_4_10_14_0_2_um_filter_Dojkabacteria_WS6_41_15</name>
    <dbReference type="NCBI Taxonomy" id="2014249"/>
    <lineage>
        <taxon>Bacteria</taxon>
        <taxon>Candidatus Dojkabacteria</taxon>
    </lineage>
</organism>
<dbReference type="Proteomes" id="UP000228952">
    <property type="component" value="Unassembled WGS sequence"/>
</dbReference>
<protein>
    <recommendedName>
        <fullName evidence="4">Glycosyl transferase family 1 domain-containing protein</fullName>
    </recommendedName>
</protein>
<evidence type="ECO:0000256" key="1">
    <source>
        <dbReference type="ARBA" id="ARBA00022679"/>
    </source>
</evidence>
<accession>A0A2M7W1Q2</accession>
<evidence type="ECO:0008006" key="4">
    <source>
        <dbReference type="Google" id="ProtNLM"/>
    </source>
</evidence>
<gene>
    <name evidence="2" type="ORF">COX64_02970</name>
</gene>
<dbReference type="SUPFAM" id="SSF53756">
    <property type="entry name" value="UDP-Glycosyltransferase/glycogen phosphorylase"/>
    <property type="match status" value="1"/>
</dbReference>
<keyword evidence="1" id="KW-0808">Transferase</keyword>
<sequence length="285" mass="32824">MTDLRAPKHLVLNGFPLQDSNRGRGIGRYTDKMYFEILQRWERQDPQLTSAFSQISLVGSSIPNLREVFDNQFQRVNYVSVSKKVEKLNILKYFYYKWTVAPALNEFLKKSATPTIYFLPRHQILTSPYADYTVTMVHDFAPLKTHRWGRVPIMDPLLSIEYDLYLKELAKSDLIVTNSVDTSNTVSQYLGRENDTTAILLGNIFDNTDPAVYLKKPSPLNEPYFFYYSGFDFNKNIPGVIKAFALFIRKHEDTNHTKLVFSGGTKEARSIIALAKKEGILENIQ</sequence>
<name>A0A2M7W1Q2_9BACT</name>
<dbReference type="GO" id="GO:0016757">
    <property type="term" value="F:glycosyltransferase activity"/>
    <property type="evidence" value="ECO:0007669"/>
    <property type="project" value="TreeGrafter"/>
</dbReference>
<feature type="non-terminal residue" evidence="2">
    <location>
        <position position="285"/>
    </location>
</feature>
<dbReference type="EMBL" id="PFQB01000076">
    <property type="protein sequence ID" value="PJA13748.1"/>
    <property type="molecule type" value="Genomic_DNA"/>
</dbReference>
<dbReference type="GO" id="GO:0009103">
    <property type="term" value="P:lipopolysaccharide biosynthetic process"/>
    <property type="evidence" value="ECO:0007669"/>
    <property type="project" value="TreeGrafter"/>
</dbReference>
<comment type="caution">
    <text evidence="2">The sequence shown here is derived from an EMBL/GenBank/DDBJ whole genome shotgun (WGS) entry which is preliminary data.</text>
</comment>
<proteinExistence type="predicted"/>
<evidence type="ECO:0000313" key="2">
    <source>
        <dbReference type="EMBL" id="PJA13748.1"/>
    </source>
</evidence>
<dbReference type="PANTHER" id="PTHR46401">
    <property type="entry name" value="GLYCOSYLTRANSFERASE WBBK-RELATED"/>
    <property type="match status" value="1"/>
</dbReference>
<dbReference type="PANTHER" id="PTHR46401:SF2">
    <property type="entry name" value="GLYCOSYLTRANSFERASE WBBK-RELATED"/>
    <property type="match status" value="1"/>
</dbReference>